<dbReference type="AlphaFoldDB" id="A0AAD3TBQ1"/>
<evidence type="ECO:0000313" key="2">
    <source>
        <dbReference type="Proteomes" id="UP001279734"/>
    </source>
</evidence>
<name>A0AAD3TBQ1_NEPGR</name>
<proteinExistence type="predicted"/>
<sequence>MDQSSQVLGSGKSALSPTDLFAIRGLISGSGALGNHRLHCFVHLLIGVTRQLAVGEPFDGASPRGRKVMNGLLASTMSCPTLRQVTDIIHELSKTEARFESSGSERLDLG</sequence>
<gene>
    <name evidence="1" type="ORF">Nepgr_027857</name>
</gene>
<evidence type="ECO:0000313" key="1">
    <source>
        <dbReference type="EMBL" id="GMH26014.1"/>
    </source>
</evidence>
<reference evidence="1" key="1">
    <citation type="submission" date="2023-05" db="EMBL/GenBank/DDBJ databases">
        <title>Nepenthes gracilis genome sequencing.</title>
        <authorList>
            <person name="Fukushima K."/>
        </authorList>
    </citation>
    <scope>NUCLEOTIDE SEQUENCE</scope>
    <source>
        <strain evidence="1">SING2019-196</strain>
    </source>
</reference>
<comment type="caution">
    <text evidence="1">The sequence shown here is derived from an EMBL/GenBank/DDBJ whole genome shotgun (WGS) entry which is preliminary data.</text>
</comment>
<organism evidence="1 2">
    <name type="scientific">Nepenthes gracilis</name>
    <name type="common">Slender pitcher plant</name>
    <dbReference type="NCBI Taxonomy" id="150966"/>
    <lineage>
        <taxon>Eukaryota</taxon>
        <taxon>Viridiplantae</taxon>
        <taxon>Streptophyta</taxon>
        <taxon>Embryophyta</taxon>
        <taxon>Tracheophyta</taxon>
        <taxon>Spermatophyta</taxon>
        <taxon>Magnoliopsida</taxon>
        <taxon>eudicotyledons</taxon>
        <taxon>Gunneridae</taxon>
        <taxon>Pentapetalae</taxon>
        <taxon>Caryophyllales</taxon>
        <taxon>Nepenthaceae</taxon>
        <taxon>Nepenthes</taxon>
    </lineage>
</organism>
<dbReference type="Proteomes" id="UP001279734">
    <property type="component" value="Unassembled WGS sequence"/>
</dbReference>
<dbReference type="EMBL" id="BSYO01000030">
    <property type="protein sequence ID" value="GMH26014.1"/>
    <property type="molecule type" value="Genomic_DNA"/>
</dbReference>
<accession>A0AAD3TBQ1</accession>
<keyword evidence="2" id="KW-1185">Reference proteome</keyword>
<protein>
    <submittedName>
        <fullName evidence="1">Uncharacterized protein</fullName>
    </submittedName>
</protein>